<evidence type="ECO:0000313" key="2">
    <source>
        <dbReference type="EMBL" id="KAL2491901.1"/>
    </source>
</evidence>
<dbReference type="EMBL" id="JBFOLK010000008">
    <property type="protein sequence ID" value="KAL2491901.1"/>
    <property type="molecule type" value="Genomic_DNA"/>
</dbReference>
<keyword evidence="3" id="KW-1185">Reference proteome</keyword>
<sequence>MATANSTLEAMVAKKDKMLAEVKEEIERVNVDRTDVEARTVAAYQQGFEGTSEYKDLAHHFMTSDGEQFIERIAKTHPEWDILFLRHSSGEVLSLPNPKMLTRLKLLF</sequence>
<protein>
    <submittedName>
        <fullName evidence="2">Uncharacterized protein</fullName>
    </submittedName>
</protein>
<keyword evidence="1" id="KW-0175">Coiled coil</keyword>
<reference evidence="3" key="1">
    <citation type="submission" date="2024-07" db="EMBL/GenBank/DDBJ databases">
        <title>Two chromosome-level genome assemblies of Korean endemic species Abeliophyllum distichum and Forsythia ovata (Oleaceae).</title>
        <authorList>
            <person name="Jang H."/>
        </authorList>
    </citation>
    <scope>NUCLEOTIDE SEQUENCE [LARGE SCALE GENOMIC DNA]</scope>
</reference>
<gene>
    <name evidence="2" type="ORF">Adt_27529</name>
</gene>
<dbReference type="Proteomes" id="UP001604336">
    <property type="component" value="Unassembled WGS sequence"/>
</dbReference>
<accession>A0ABD1RU00</accession>
<proteinExistence type="predicted"/>
<dbReference type="AlphaFoldDB" id="A0ABD1RU00"/>
<comment type="caution">
    <text evidence="2">The sequence shown here is derived from an EMBL/GenBank/DDBJ whole genome shotgun (WGS) entry which is preliminary data.</text>
</comment>
<name>A0ABD1RU00_9LAMI</name>
<organism evidence="2 3">
    <name type="scientific">Abeliophyllum distichum</name>
    <dbReference type="NCBI Taxonomy" id="126358"/>
    <lineage>
        <taxon>Eukaryota</taxon>
        <taxon>Viridiplantae</taxon>
        <taxon>Streptophyta</taxon>
        <taxon>Embryophyta</taxon>
        <taxon>Tracheophyta</taxon>
        <taxon>Spermatophyta</taxon>
        <taxon>Magnoliopsida</taxon>
        <taxon>eudicotyledons</taxon>
        <taxon>Gunneridae</taxon>
        <taxon>Pentapetalae</taxon>
        <taxon>asterids</taxon>
        <taxon>lamiids</taxon>
        <taxon>Lamiales</taxon>
        <taxon>Oleaceae</taxon>
        <taxon>Forsythieae</taxon>
        <taxon>Abeliophyllum</taxon>
    </lineage>
</organism>
<feature type="coiled-coil region" evidence="1">
    <location>
        <begin position="5"/>
        <end position="39"/>
    </location>
</feature>
<evidence type="ECO:0000313" key="3">
    <source>
        <dbReference type="Proteomes" id="UP001604336"/>
    </source>
</evidence>
<evidence type="ECO:0000256" key="1">
    <source>
        <dbReference type="SAM" id="Coils"/>
    </source>
</evidence>